<proteinExistence type="predicted"/>
<comment type="caution">
    <text evidence="1">The sequence shown here is derived from an EMBL/GenBank/DDBJ whole genome shotgun (WGS) entry which is preliminary data.</text>
</comment>
<dbReference type="EMBL" id="LAZR01007440">
    <property type="protein sequence ID" value="KKM85253.1"/>
    <property type="molecule type" value="Genomic_DNA"/>
</dbReference>
<name>A0A0F9KU34_9ZZZZ</name>
<sequence length="103" mass="11919">MGTLSVWSKGYYDVPDSWTEEMAQAVSPKYTKRFGEHLEREGFTILCFLKPVVAGAMEHNVFCEPDKRRYSIFAQVTRQPKELHFEIPDYAVPEMSKILTLAE</sequence>
<protein>
    <submittedName>
        <fullName evidence="1">Uncharacterized protein</fullName>
    </submittedName>
</protein>
<organism evidence="1">
    <name type="scientific">marine sediment metagenome</name>
    <dbReference type="NCBI Taxonomy" id="412755"/>
    <lineage>
        <taxon>unclassified sequences</taxon>
        <taxon>metagenomes</taxon>
        <taxon>ecological metagenomes</taxon>
    </lineage>
</organism>
<gene>
    <name evidence="1" type="ORF">LCGC14_1290860</name>
</gene>
<dbReference type="AlphaFoldDB" id="A0A0F9KU34"/>
<reference evidence="1" key="1">
    <citation type="journal article" date="2015" name="Nature">
        <title>Complex archaea that bridge the gap between prokaryotes and eukaryotes.</title>
        <authorList>
            <person name="Spang A."/>
            <person name="Saw J.H."/>
            <person name="Jorgensen S.L."/>
            <person name="Zaremba-Niedzwiedzka K."/>
            <person name="Martijn J."/>
            <person name="Lind A.E."/>
            <person name="van Eijk R."/>
            <person name="Schleper C."/>
            <person name="Guy L."/>
            <person name="Ettema T.J."/>
        </authorList>
    </citation>
    <scope>NUCLEOTIDE SEQUENCE</scope>
</reference>
<evidence type="ECO:0000313" key="1">
    <source>
        <dbReference type="EMBL" id="KKM85253.1"/>
    </source>
</evidence>
<accession>A0A0F9KU34</accession>